<protein>
    <submittedName>
        <fullName evidence="5">ArgK domain protein</fullName>
    </submittedName>
</protein>
<dbReference type="STRING" id="1192866.LEP1GSC133_3247"/>
<evidence type="ECO:0000256" key="1">
    <source>
        <dbReference type="ARBA" id="ARBA00022741"/>
    </source>
</evidence>
<reference evidence="5 6" key="1">
    <citation type="submission" date="2013-01" db="EMBL/GenBank/DDBJ databases">
        <authorList>
            <person name="Harkins D.M."/>
            <person name="Durkin A.S."/>
            <person name="Brinkac L.M."/>
            <person name="Haft D.H."/>
            <person name="Selengut J.D."/>
            <person name="Sanka R."/>
            <person name="DePew J."/>
            <person name="Purushe J."/>
            <person name="Picardeau M."/>
            <person name="Werts C."/>
            <person name="Goarant C."/>
            <person name="Vinetz J.M."/>
            <person name="Sutton G.G."/>
            <person name="Nierman W.C."/>
            <person name="Fouts D.E."/>
        </authorList>
    </citation>
    <scope>NUCLEOTIDE SEQUENCE [LARGE SCALE GENOMIC DNA]</scope>
    <source>
        <strain evidence="5 6">200901868</strain>
    </source>
</reference>
<dbReference type="GO" id="GO:0016787">
    <property type="term" value="F:hydrolase activity"/>
    <property type="evidence" value="ECO:0007669"/>
    <property type="project" value="UniProtKB-KW"/>
</dbReference>
<proteinExistence type="predicted"/>
<dbReference type="AlphaFoldDB" id="M6W871"/>
<dbReference type="GO" id="GO:0005525">
    <property type="term" value="F:GTP binding"/>
    <property type="evidence" value="ECO:0007669"/>
    <property type="project" value="UniProtKB-KW"/>
</dbReference>
<dbReference type="InterPro" id="IPR052040">
    <property type="entry name" value="GTPase/Isobutyryl-CoA_mutase"/>
</dbReference>
<dbReference type="InterPro" id="IPR027417">
    <property type="entry name" value="P-loop_NTPase"/>
</dbReference>
<organism evidence="5 6">
    <name type="scientific">Leptospira borgpetersenii serovar Pomona str. 200901868</name>
    <dbReference type="NCBI Taxonomy" id="1192866"/>
    <lineage>
        <taxon>Bacteria</taxon>
        <taxon>Pseudomonadati</taxon>
        <taxon>Spirochaetota</taxon>
        <taxon>Spirochaetia</taxon>
        <taxon>Leptospirales</taxon>
        <taxon>Leptospiraceae</taxon>
        <taxon>Leptospira</taxon>
    </lineage>
</organism>
<dbReference type="Proteomes" id="UP000012159">
    <property type="component" value="Unassembled WGS sequence"/>
</dbReference>
<dbReference type="EMBL" id="AKWF02000096">
    <property type="protein sequence ID" value="EMO61429.1"/>
    <property type="molecule type" value="Genomic_DNA"/>
</dbReference>
<evidence type="ECO:0000256" key="4">
    <source>
        <dbReference type="ARBA" id="ARBA00023186"/>
    </source>
</evidence>
<keyword evidence="1" id="KW-0547">Nucleotide-binding</keyword>
<gene>
    <name evidence="5" type="ORF">LEP1GSC133_3247</name>
</gene>
<keyword evidence="3" id="KW-0342">GTP-binding</keyword>
<dbReference type="Gene3D" id="3.40.50.300">
    <property type="entry name" value="P-loop containing nucleotide triphosphate hydrolases"/>
    <property type="match status" value="1"/>
</dbReference>
<sequence>MKHRKEDLAKLIEGAREGEKFPLAKLISGVEKPDSFEFRKNLFESLASQGLSGQNSLTVGFTGTPGAGKSSLLGELATQFLKADNGETMAIVAIDPSSHISGGSLLGDRTRLSLPAREKRIYFRSQPSQLELGGVNPYTYHVIRLLRRFFVTCLSKLSESARMKSKSPNLRTFPFSFYNR</sequence>
<keyword evidence="4" id="KW-0143">Chaperone</keyword>
<evidence type="ECO:0000256" key="2">
    <source>
        <dbReference type="ARBA" id="ARBA00022801"/>
    </source>
</evidence>
<comment type="caution">
    <text evidence="5">The sequence shown here is derived from an EMBL/GenBank/DDBJ whole genome shotgun (WGS) entry which is preliminary data.</text>
</comment>
<dbReference type="Pfam" id="PF03308">
    <property type="entry name" value="MeaB"/>
    <property type="match status" value="1"/>
</dbReference>
<evidence type="ECO:0000256" key="3">
    <source>
        <dbReference type="ARBA" id="ARBA00023134"/>
    </source>
</evidence>
<dbReference type="SUPFAM" id="SSF52540">
    <property type="entry name" value="P-loop containing nucleoside triphosphate hydrolases"/>
    <property type="match status" value="1"/>
</dbReference>
<evidence type="ECO:0000313" key="6">
    <source>
        <dbReference type="Proteomes" id="UP000012159"/>
    </source>
</evidence>
<evidence type="ECO:0000313" key="5">
    <source>
        <dbReference type="EMBL" id="EMO61429.1"/>
    </source>
</evidence>
<dbReference type="PANTHER" id="PTHR43087:SF1">
    <property type="entry name" value="LAO_AO TRANSPORT SYSTEM ATPASE"/>
    <property type="match status" value="1"/>
</dbReference>
<name>M6W871_LEPBO</name>
<dbReference type="PANTHER" id="PTHR43087">
    <property type="entry name" value="LYSINE/ARGININE/ORNITHINE TRANSPORT SYSTEM KINASE"/>
    <property type="match status" value="1"/>
</dbReference>
<keyword evidence="2" id="KW-0378">Hydrolase</keyword>
<accession>M6W871</accession>